<comment type="caution">
    <text evidence="3">The sequence shown here is derived from an EMBL/GenBank/DDBJ whole genome shotgun (WGS) entry which is preliminary data.</text>
</comment>
<dbReference type="EMBL" id="JADAQX010000418">
    <property type="protein sequence ID" value="KAF8820321.1"/>
    <property type="molecule type" value="Genomic_DNA"/>
</dbReference>
<keyword evidence="4" id="KW-1185">Reference proteome</keyword>
<dbReference type="InterPro" id="IPR035992">
    <property type="entry name" value="Ricin_B-like_lectins"/>
</dbReference>
<dbReference type="SUPFAM" id="SSF53448">
    <property type="entry name" value="Nucleotide-diphospho-sugar transferases"/>
    <property type="match status" value="1"/>
</dbReference>
<evidence type="ECO:0000313" key="3">
    <source>
        <dbReference type="EMBL" id="KAF8820321.1"/>
    </source>
</evidence>
<sequence>MEAPLMYDNSAVELSSIDKNVFKSVKDSTCAVPDNREFTPTFSIIISARDEEKYIAKTILYILLNTPAHLIEEILIVDDASSLPLLDVLNKLLPQNSRGFVKVVRLPEHSGLIRARLVGTKIAKGSYFVFMDAHCKPKSGWIQALQHHLQQNYKRVVSPVILVLNSSTWEDTSARGYQVMFDWKFELHWTEKVSNFIPVLAGGIFAVTKKWWFESGALDPMMLGWGGENIEFSLRTWLCGGEIILERRAEIGHIFYSRAERYKNEETALMIQAQRNRKRAAMVWLDDYFNRFEKLQVLSTNLDEGPGVTDRVIQRMLMRCLPFTWYINKFKDFFEDEDMIAEDIHHLRHSLSLWCLAGIDIQVDAAASVTSADELEKNRLVLLPCNYTDLSQKWNCIRNGTMLKNVKLKKCLDACTLNQRVTRESIPLLSTCKYTFNSTNLQQKQHWNLNLENRKISHTYLSEDNSISRCNNNSNGCKEEHVKCCLQADLRSKHRLSANEIVAGTKSEVVKSYPLVYFEKCNNNDHIDFSAQSFELLW</sequence>
<dbReference type="PANTHER" id="PTHR11675">
    <property type="entry name" value="N-ACETYLGALACTOSAMINYLTRANSFERASE"/>
    <property type="match status" value="1"/>
</dbReference>
<dbReference type="Proteomes" id="UP000823046">
    <property type="component" value="Unassembled WGS sequence"/>
</dbReference>
<dbReference type="InterPro" id="IPR001173">
    <property type="entry name" value="Glyco_trans_2-like"/>
</dbReference>
<dbReference type="InterPro" id="IPR029044">
    <property type="entry name" value="Nucleotide-diphossugar_trans"/>
</dbReference>
<name>A0ABQ7J8L9_9APIC</name>
<dbReference type="Pfam" id="PF00535">
    <property type="entry name" value="Glycos_transf_2"/>
    <property type="match status" value="1"/>
</dbReference>
<keyword evidence="1" id="KW-1015">Disulfide bond</keyword>
<dbReference type="PROSITE" id="PS50231">
    <property type="entry name" value="RICIN_B_LECTIN"/>
    <property type="match status" value="1"/>
</dbReference>
<organism evidence="3 4">
    <name type="scientific">Cardiosporidium cionae</name>
    <dbReference type="NCBI Taxonomy" id="476202"/>
    <lineage>
        <taxon>Eukaryota</taxon>
        <taxon>Sar</taxon>
        <taxon>Alveolata</taxon>
        <taxon>Apicomplexa</taxon>
        <taxon>Aconoidasida</taxon>
        <taxon>Nephromycida</taxon>
        <taxon>Cardiosporidium</taxon>
    </lineage>
</organism>
<dbReference type="SUPFAM" id="SSF50370">
    <property type="entry name" value="Ricin B-like lectins"/>
    <property type="match status" value="1"/>
</dbReference>
<evidence type="ECO:0000313" key="4">
    <source>
        <dbReference type="Proteomes" id="UP000823046"/>
    </source>
</evidence>
<protein>
    <submittedName>
        <fullName evidence="3">Polypeptide n-acetylgalactosaminyltransferase 12</fullName>
    </submittedName>
</protein>
<reference evidence="3 4" key="1">
    <citation type="journal article" date="2020" name="bioRxiv">
        <title>Metabolic contributions of an alphaproteobacterial endosymbiont in the apicomplexan Cardiosporidium cionae.</title>
        <authorList>
            <person name="Hunter E.S."/>
            <person name="Paight C.J."/>
            <person name="Lane C.E."/>
        </authorList>
    </citation>
    <scope>NUCLEOTIDE SEQUENCE [LARGE SCALE GENOMIC DNA]</scope>
    <source>
        <strain evidence="3">ESH_2018</strain>
    </source>
</reference>
<accession>A0ABQ7J8L9</accession>
<dbReference type="Gene3D" id="3.90.550.10">
    <property type="entry name" value="Spore Coat Polysaccharide Biosynthesis Protein SpsA, Chain A"/>
    <property type="match status" value="1"/>
</dbReference>
<dbReference type="PANTHER" id="PTHR11675:SF126">
    <property type="entry name" value="RICIN B LECTIN DOMAIN-CONTAINING PROTEIN"/>
    <property type="match status" value="1"/>
</dbReference>
<evidence type="ECO:0000256" key="1">
    <source>
        <dbReference type="ARBA" id="ARBA00023157"/>
    </source>
</evidence>
<gene>
    <name evidence="3" type="ORF">IE077_004509</name>
</gene>
<evidence type="ECO:0000259" key="2">
    <source>
        <dbReference type="Pfam" id="PF00535"/>
    </source>
</evidence>
<proteinExistence type="predicted"/>
<feature type="domain" description="Glycosyltransferase 2-like" evidence="2">
    <location>
        <begin position="43"/>
        <end position="204"/>
    </location>
</feature>